<protein>
    <submittedName>
        <fullName evidence="1">Uncharacterized protein</fullName>
    </submittedName>
</protein>
<reference evidence="1" key="2">
    <citation type="submission" date="2021-06" db="EMBL/GenBank/DDBJ databases">
        <authorList>
            <person name="Rogers T.H."/>
            <person name="Ramsay J.P."/>
            <person name="Wang P."/>
            <person name="Terpolilli J."/>
        </authorList>
    </citation>
    <scope>NUCLEOTIDE SEQUENCE [LARGE SCALE GENOMIC DNA]</scope>
    <source>
        <strain evidence="1">WSM5005</strain>
    </source>
</reference>
<dbReference type="OrthoDB" id="9114147at2"/>
<dbReference type="RefSeq" id="WP_154671830.1">
    <property type="nucleotide sequence ID" value="NZ_CP017561.2"/>
</dbReference>
<dbReference type="Proteomes" id="UP000179860">
    <property type="component" value="Chromosome 1"/>
</dbReference>
<accession>A0A1I9YEI4</accession>
<evidence type="ECO:0000313" key="1">
    <source>
        <dbReference type="EMBL" id="APA84717.2"/>
    </source>
</evidence>
<organism evidence="1 2">
    <name type="scientific">Paraburkholderia sprentiae WSM5005</name>
    <dbReference type="NCBI Taxonomy" id="754502"/>
    <lineage>
        <taxon>Bacteria</taxon>
        <taxon>Pseudomonadati</taxon>
        <taxon>Pseudomonadota</taxon>
        <taxon>Betaproteobacteria</taxon>
        <taxon>Burkholderiales</taxon>
        <taxon>Burkholderiaceae</taxon>
        <taxon>Paraburkholderia</taxon>
    </lineage>
</organism>
<dbReference type="AlphaFoldDB" id="A0A1I9YEI4"/>
<proteinExistence type="predicted"/>
<sequence>MTSLFLGSCRNVGERQHGHFFWKSLHQSLYLSVQSPHMFDVVRWFHLALPASASREGHDDLVEGMEEARAAWLQRNSPSRLLSHHSYRLRDVLGKSCNRFDMRTMDDHQIATALYNEVQGGNLLFVPEREEMGKCVQAIGELRNKASGAAAAHQQQPADANMATSLYGNSPRVPQNLGNAQPFGYSVEMPIGDDTQTAWLPSVGGPPNQWLENASGKKQWRLYDGDGNAVVDIDFGHDHGFGIPHSHNWDNGIRDKGNAFSLLPW</sequence>
<keyword evidence="2" id="KW-1185">Reference proteome</keyword>
<name>A0A1I9YEI4_9BURK</name>
<evidence type="ECO:0000313" key="2">
    <source>
        <dbReference type="Proteomes" id="UP000179860"/>
    </source>
</evidence>
<dbReference type="KEGG" id="pspw:BJG93_04430"/>
<reference evidence="1" key="1">
    <citation type="submission" date="2016-09" db="EMBL/GenBank/DDBJ databases">
        <title>The Complete Genome of Burkholderia sprentiae wsm5005.</title>
        <authorList>
            <person name="De Meyer S."/>
            <person name="Wang P."/>
            <person name="Terpolilli J."/>
        </authorList>
    </citation>
    <scope>NUCLEOTIDE SEQUENCE [LARGE SCALE GENOMIC DNA]</scope>
    <source>
        <strain evidence="1">WSM5005</strain>
    </source>
</reference>
<gene>
    <name evidence="1" type="ORF">BJG93_04430</name>
</gene>
<dbReference type="EMBL" id="CP017561">
    <property type="protein sequence ID" value="APA84717.2"/>
    <property type="molecule type" value="Genomic_DNA"/>
</dbReference>